<dbReference type="PANTHER" id="PTHR38600">
    <property type="entry name" value="TRANSCRIPTIONAL REGULATORY PROTEIN"/>
    <property type="match status" value="1"/>
</dbReference>
<dbReference type="Pfam" id="PF12840">
    <property type="entry name" value="HTH_20"/>
    <property type="match status" value="1"/>
</dbReference>
<dbReference type="InterPro" id="IPR001845">
    <property type="entry name" value="HTH_ArsR_DNA-bd_dom"/>
</dbReference>
<reference evidence="4 5" key="1">
    <citation type="submission" date="2020-08" db="EMBL/GenBank/DDBJ databases">
        <title>A Genomic Blueprint of the Chicken Gut Microbiome.</title>
        <authorList>
            <person name="Gilroy R."/>
            <person name="Ravi A."/>
            <person name="Getino M."/>
            <person name="Pursley I."/>
            <person name="Horton D.L."/>
            <person name="Alikhan N.-F."/>
            <person name="Baker D."/>
            <person name="Gharbi K."/>
            <person name="Hall N."/>
            <person name="Watson M."/>
            <person name="Adriaenssens E.M."/>
            <person name="Foster-Nyarko E."/>
            <person name="Jarju S."/>
            <person name="Secka A."/>
            <person name="Antonio M."/>
            <person name="Oren A."/>
            <person name="Chaudhuri R."/>
            <person name="La Ragione R.M."/>
            <person name="Hildebrand F."/>
            <person name="Pallen M.J."/>
        </authorList>
    </citation>
    <scope>NUCLEOTIDE SEQUENCE [LARGE SCALE GENOMIC DNA]</scope>
    <source>
        <strain evidence="4 5">Sa2CUA10</strain>
    </source>
</reference>
<keyword evidence="5" id="KW-1185">Reference proteome</keyword>
<evidence type="ECO:0000259" key="3">
    <source>
        <dbReference type="PROSITE" id="PS50987"/>
    </source>
</evidence>
<dbReference type="InterPro" id="IPR036388">
    <property type="entry name" value="WH-like_DNA-bd_sf"/>
</dbReference>
<protein>
    <submittedName>
        <fullName evidence="4">Metalloregulator ArsR/SmtB family transcription factor</fullName>
    </submittedName>
</protein>
<organism evidence="4 5">
    <name type="scientific">Fictibacillus norfolkensis</name>
    <dbReference type="NCBI Taxonomy" id="2762233"/>
    <lineage>
        <taxon>Bacteria</taxon>
        <taxon>Bacillati</taxon>
        <taxon>Bacillota</taxon>
        <taxon>Bacilli</taxon>
        <taxon>Bacillales</taxon>
        <taxon>Fictibacillaceae</taxon>
        <taxon>Fictibacillus</taxon>
    </lineage>
</organism>
<dbReference type="Gene3D" id="3.30.530.20">
    <property type="match status" value="1"/>
</dbReference>
<dbReference type="SUPFAM" id="SSF55961">
    <property type="entry name" value="Bet v1-like"/>
    <property type="match status" value="1"/>
</dbReference>
<dbReference type="SUPFAM" id="SSF46785">
    <property type="entry name" value="Winged helix' DNA-binding domain"/>
    <property type="match status" value="1"/>
</dbReference>
<dbReference type="InterPro" id="IPR036390">
    <property type="entry name" value="WH_DNA-bd_sf"/>
</dbReference>
<dbReference type="Proteomes" id="UP000603641">
    <property type="component" value="Unassembled WGS sequence"/>
</dbReference>
<dbReference type="EMBL" id="JACSQM010000010">
    <property type="protein sequence ID" value="MBD7965919.1"/>
    <property type="molecule type" value="Genomic_DNA"/>
</dbReference>
<gene>
    <name evidence="4" type="ORF">H9648_17805</name>
</gene>
<sequence length="260" mass="30214">MVNEELVEVFKALSHPIRIDILDHLKSQPLTTGELSEKYDVSRYAIMKHLGVLVDANLITIRRKGRLRVNYLNVIPLQVLYNRWVSKYETPHANSLIAIKNLVEERKDVKMEQTKEIKVDSFQIEQEIVIQAKKETVFKALTEDISSWWHFRVGEKDSKLILEPKLAGRFYEDWGNGEGALWGNVTYYKRNEEIRLNGLLGMSGSVNSSYSYKLIEDGDRTVLQLSHQAVGILEPHWEEAHRHGWNELLAENLKEFVEQK</sequence>
<evidence type="ECO:0000313" key="4">
    <source>
        <dbReference type="EMBL" id="MBD7965919.1"/>
    </source>
</evidence>
<dbReference type="InterPro" id="IPR013538">
    <property type="entry name" value="ASHA1/2-like_C"/>
</dbReference>
<dbReference type="CDD" id="cd07814">
    <property type="entry name" value="SRPBCC_CalC_Aha1-like"/>
    <property type="match status" value="1"/>
</dbReference>
<dbReference type="PANTHER" id="PTHR38600:SF1">
    <property type="entry name" value="TRANSCRIPTIONAL REGULATORY PROTEIN"/>
    <property type="match status" value="1"/>
</dbReference>
<dbReference type="Pfam" id="PF08327">
    <property type="entry name" value="AHSA1"/>
    <property type="match status" value="1"/>
</dbReference>
<dbReference type="CDD" id="cd00090">
    <property type="entry name" value="HTH_ARSR"/>
    <property type="match status" value="1"/>
</dbReference>
<accession>A0ABR8SQY9</accession>
<feature type="domain" description="HTH arsR-type" evidence="3">
    <location>
        <begin position="1"/>
        <end position="92"/>
    </location>
</feature>
<dbReference type="InterPro" id="IPR023393">
    <property type="entry name" value="START-like_dom_sf"/>
</dbReference>
<dbReference type="NCBIfam" id="NF033788">
    <property type="entry name" value="HTH_metalloreg"/>
    <property type="match status" value="1"/>
</dbReference>
<comment type="caution">
    <text evidence="4">The sequence shown here is derived from an EMBL/GenBank/DDBJ whole genome shotgun (WGS) entry which is preliminary data.</text>
</comment>
<comment type="similarity">
    <text evidence="1">Belongs to the AHA1 family.</text>
</comment>
<proteinExistence type="inferred from homology"/>
<dbReference type="InterPro" id="IPR011991">
    <property type="entry name" value="ArsR-like_HTH"/>
</dbReference>
<dbReference type="RefSeq" id="WP_191755142.1">
    <property type="nucleotide sequence ID" value="NZ_JACSQM010000010.1"/>
</dbReference>
<keyword evidence="2" id="KW-0238">DNA-binding</keyword>
<evidence type="ECO:0000256" key="1">
    <source>
        <dbReference type="ARBA" id="ARBA00006817"/>
    </source>
</evidence>
<dbReference type="PROSITE" id="PS50987">
    <property type="entry name" value="HTH_ARSR_2"/>
    <property type="match status" value="1"/>
</dbReference>
<name>A0ABR8SQY9_9BACL</name>
<evidence type="ECO:0000256" key="2">
    <source>
        <dbReference type="ARBA" id="ARBA00023125"/>
    </source>
</evidence>
<dbReference type="SMART" id="SM00418">
    <property type="entry name" value="HTH_ARSR"/>
    <property type="match status" value="1"/>
</dbReference>
<evidence type="ECO:0000313" key="5">
    <source>
        <dbReference type="Proteomes" id="UP000603641"/>
    </source>
</evidence>
<dbReference type="Gene3D" id="1.10.10.10">
    <property type="entry name" value="Winged helix-like DNA-binding domain superfamily/Winged helix DNA-binding domain"/>
    <property type="match status" value="1"/>
</dbReference>